<feature type="non-terminal residue" evidence="1">
    <location>
        <position position="1"/>
    </location>
</feature>
<keyword evidence="2" id="KW-1185">Reference proteome</keyword>
<accession>A0ACB8R0V1</accession>
<evidence type="ECO:0000313" key="1">
    <source>
        <dbReference type="EMBL" id="KAI0037418.1"/>
    </source>
</evidence>
<organism evidence="1 2">
    <name type="scientific">Auriscalpium vulgare</name>
    <dbReference type="NCBI Taxonomy" id="40419"/>
    <lineage>
        <taxon>Eukaryota</taxon>
        <taxon>Fungi</taxon>
        <taxon>Dikarya</taxon>
        <taxon>Basidiomycota</taxon>
        <taxon>Agaricomycotina</taxon>
        <taxon>Agaricomycetes</taxon>
        <taxon>Russulales</taxon>
        <taxon>Auriscalpiaceae</taxon>
        <taxon>Auriscalpium</taxon>
    </lineage>
</organism>
<reference evidence="1" key="2">
    <citation type="journal article" date="2022" name="New Phytol.">
        <title>Evolutionary transition to the ectomycorrhizal habit in the genomes of a hyperdiverse lineage of mushroom-forming fungi.</title>
        <authorList>
            <person name="Looney B."/>
            <person name="Miyauchi S."/>
            <person name="Morin E."/>
            <person name="Drula E."/>
            <person name="Courty P.E."/>
            <person name="Kohler A."/>
            <person name="Kuo A."/>
            <person name="LaButti K."/>
            <person name="Pangilinan J."/>
            <person name="Lipzen A."/>
            <person name="Riley R."/>
            <person name="Andreopoulos W."/>
            <person name="He G."/>
            <person name="Johnson J."/>
            <person name="Nolan M."/>
            <person name="Tritt A."/>
            <person name="Barry K.W."/>
            <person name="Grigoriev I.V."/>
            <person name="Nagy L.G."/>
            <person name="Hibbett D."/>
            <person name="Henrissat B."/>
            <person name="Matheny P.B."/>
            <person name="Labbe J."/>
            <person name="Martin F.M."/>
        </authorList>
    </citation>
    <scope>NUCLEOTIDE SEQUENCE</scope>
    <source>
        <strain evidence="1">FP105234-sp</strain>
    </source>
</reference>
<dbReference type="EMBL" id="MU276976">
    <property type="protein sequence ID" value="KAI0037418.1"/>
    <property type="molecule type" value="Genomic_DNA"/>
</dbReference>
<proteinExistence type="predicted"/>
<protein>
    <submittedName>
        <fullName evidence="1">Uncharacterized protein</fullName>
    </submittedName>
</protein>
<name>A0ACB8R0V1_9AGAM</name>
<evidence type="ECO:0000313" key="2">
    <source>
        <dbReference type="Proteomes" id="UP000814033"/>
    </source>
</evidence>
<gene>
    <name evidence="1" type="ORF">FA95DRAFT_1507003</name>
</gene>
<dbReference type="Proteomes" id="UP000814033">
    <property type="component" value="Unassembled WGS sequence"/>
</dbReference>
<reference evidence="1" key="1">
    <citation type="submission" date="2021-02" db="EMBL/GenBank/DDBJ databases">
        <authorList>
            <consortium name="DOE Joint Genome Institute"/>
            <person name="Ahrendt S."/>
            <person name="Looney B.P."/>
            <person name="Miyauchi S."/>
            <person name="Morin E."/>
            <person name="Drula E."/>
            <person name="Courty P.E."/>
            <person name="Chicoki N."/>
            <person name="Fauchery L."/>
            <person name="Kohler A."/>
            <person name="Kuo A."/>
            <person name="Labutti K."/>
            <person name="Pangilinan J."/>
            <person name="Lipzen A."/>
            <person name="Riley R."/>
            <person name="Andreopoulos W."/>
            <person name="He G."/>
            <person name="Johnson J."/>
            <person name="Barry K.W."/>
            <person name="Grigoriev I.V."/>
            <person name="Nagy L."/>
            <person name="Hibbett D."/>
            <person name="Henrissat B."/>
            <person name="Matheny P.B."/>
            <person name="Labbe J."/>
            <person name="Martin F."/>
        </authorList>
    </citation>
    <scope>NUCLEOTIDE SEQUENCE</scope>
    <source>
        <strain evidence="1">FP105234-sp</strain>
    </source>
</reference>
<comment type="caution">
    <text evidence="1">The sequence shown here is derived from an EMBL/GenBank/DDBJ whole genome shotgun (WGS) entry which is preliminary data.</text>
</comment>
<sequence length="419" mass="48131">NPQASELCSHIGMHGNKYCRRCDIGGTREHKESNEGYTSLFEVCIFIMLMHALTTAALGVQEAVDKLQTATGVKDKIAQHWINKLIVRAREQQSIRLSNPLTQDPRLRQRGLKGDARVEVKRQIVREIQDELLRWLPTQPSHRYEALDADSHLDIHRDTPCEILHTYLLGQDKYVWYLSHKPWEKKQEEQFVSRLQSASIDGLSVAPVRASYVMQYKNALIGKHFKMLQQLAVFQVHDICPPHVFSLWKATGQLGALLWYHTITDMATYLSDLQILIDNVLDLWALIDSSRIIDKPKLHILTYLVPDIRRFGPAILYSTEGFECWNAIFRMCSVLSNHAAPSRDIAMTLADMERFKHQVSGGWWRDQKPESTSFVRAGEEVRKFLARNSGLQRRLGWVNLSHITAGTMVLLCAHRIIKC</sequence>